<evidence type="ECO:0000259" key="6">
    <source>
        <dbReference type="PROSITE" id="PS50110"/>
    </source>
</evidence>
<dbReference type="RefSeq" id="WP_063499549.1">
    <property type="nucleotide sequence ID" value="NZ_CP014579.1"/>
</dbReference>
<evidence type="ECO:0000256" key="1">
    <source>
        <dbReference type="ARBA" id="ARBA00000085"/>
    </source>
</evidence>
<dbReference type="SUPFAM" id="SSF55874">
    <property type="entry name" value="ATPase domain of HSP90 chaperone/DNA topoisomerase II/histidine kinase"/>
    <property type="match status" value="1"/>
</dbReference>
<organism evidence="8 9">
    <name type="scientific">Paraburkholderia phytofirmans OLGA172</name>
    <dbReference type="NCBI Taxonomy" id="1417228"/>
    <lineage>
        <taxon>Bacteria</taxon>
        <taxon>Pseudomonadati</taxon>
        <taxon>Pseudomonadota</taxon>
        <taxon>Betaproteobacteria</taxon>
        <taxon>Burkholderiales</taxon>
        <taxon>Burkholderiaceae</taxon>
        <taxon>Paraburkholderia</taxon>
    </lineage>
</organism>
<dbReference type="Gene3D" id="3.30.565.10">
    <property type="entry name" value="Histidine kinase-like ATPase, C-terminal domain"/>
    <property type="match status" value="1"/>
</dbReference>
<dbReference type="PANTHER" id="PTHR43065">
    <property type="entry name" value="SENSOR HISTIDINE KINASE"/>
    <property type="match status" value="1"/>
</dbReference>
<protein>
    <recommendedName>
        <fullName evidence="2">histidine kinase</fullName>
        <ecNumber evidence="2">2.7.13.3</ecNumber>
    </recommendedName>
</protein>
<dbReference type="Gene3D" id="3.40.50.2300">
    <property type="match status" value="1"/>
</dbReference>
<dbReference type="AlphaFoldDB" id="A0A160FT42"/>
<dbReference type="SUPFAM" id="SSF55785">
    <property type="entry name" value="PYP-like sensor domain (PAS domain)"/>
    <property type="match status" value="1"/>
</dbReference>
<keyword evidence="9" id="KW-1185">Reference proteome</keyword>
<dbReference type="InterPro" id="IPR000700">
    <property type="entry name" value="PAS-assoc_C"/>
</dbReference>
<dbReference type="STRING" id="1804984.AYM40_29110"/>
<dbReference type="InterPro" id="IPR001789">
    <property type="entry name" value="Sig_transdc_resp-reg_receiver"/>
</dbReference>
<sequence>MNPTDRTLCPALVFTPAGRDASVALALLREARAEAIVCPDLVRFSAMLSDEISCAVVTEEALRGGDLRALAAWVAAQPAWSDFPFIVLTQRRGTPDGDGQLAELSTMLGNVTFLERPFHPTTFISVVGTALRGRFRQFEARSRIEELHEGEARLHTALTAGQLGSWELDLSTSGLITSATCKAVFGRVPYADFSYGQLVASVHPDDRDRMRNAVSESYATACDFTIECRTVWPDATLHWAELRARLVRDGSRNGMRLVGVASDVTARKTTEDSLRRVNETLETKVAERTAELERAHQVVLDEIRQRERTEELLRQGQKMEMIGQITGGVAHDFNNLLMAVMGNLELLRKQIPDDPKTGRLIDGALKGAQRGAALTQRLLAFARQQDLKIEPTHLSHLIRGITDLLERSIGSQIELKLDLPDTLPLTLVDANQIELALLNLVVNARDAMPDGGTLSISVDVANSPGRDELTAGDYLCLTVSDTGKGMDAATLAKATEPFFTTKELGKGTGLGLSMIHGLALQLNGSLRLESELGRGTRASLWLPVTSQEPIAPRLTEPKPQGNPIDSIHATILVVDDDALIATSTAYLLEDMGHEVIEADSGAKALEVLKNGQKVDLLITDYSMPKMTGVQLAIAARELRPNLPILLATGYADLPQGASLDIPRLRKPYQQHQLVAEIARALRNARSD</sequence>
<feature type="domain" description="PAC" evidence="7">
    <location>
        <begin position="224"/>
        <end position="276"/>
    </location>
</feature>
<dbReference type="Pfam" id="PF00072">
    <property type="entry name" value="Response_reg"/>
    <property type="match status" value="1"/>
</dbReference>
<dbReference type="Gene3D" id="2.10.70.100">
    <property type="match status" value="1"/>
</dbReference>
<evidence type="ECO:0000313" key="9">
    <source>
        <dbReference type="Proteomes" id="UP000076852"/>
    </source>
</evidence>
<dbReference type="CDD" id="cd00082">
    <property type="entry name" value="HisKA"/>
    <property type="match status" value="1"/>
</dbReference>
<dbReference type="InterPro" id="IPR003594">
    <property type="entry name" value="HATPase_dom"/>
</dbReference>
<dbReference type="SMART" id="SM00387">
    <property type="entry name" value="HATPase_c"/>
    <property type="match status" value="1"/>
</dbReference>
<evidence type="ECO:0000256" key="3">
    <source>
        <dbReference type="ARBA" id="ARBA00022553"/>
    </source>
</evidence>
<keyword evidence="8" id="KW-0808">Transferase</keyword>
<dbReference type="InterPro" id="IPR000014">
    <property type="entry name" value="PAS"/>
</dbReference>
<evidence type="ECO:0000256" key="2">
    <source>
        <dbReference type="ARBA" id="ARBA00012438"/>
    </source>
</evidence>
<accession>A0A160FT42</accession>
<dbReference type="GO" id="GO:0000155">
    <property type="term" value="F:phosphorelay sensor kinase activity"/>
    <property type="evidence" value="ECO:0007669"/>
    <property type="project" value="InterPro"/>
</dbReference>
<dbReference type="CDD" id="cd00130">
    <property type="entry name" value="PAS"/>
    <property type="match status" value="1"/>
</dbReference>
<dbReference type="InterPro" id="IPR035965">
    <property type="entry name" value="PAS-like_dom_sf"/>
</dbReference>
<dbReference type="KEGG" id="buz:AYM40_29110"/>
<feature type="domain" description="Response regulatory" evidence="6">
    <location>
        <begin position="570"/>
        <end position="681"/>
    </location>
</feature>
<feature type="domain" description="Histidine kinase" evidence="5">
    <location>
        <begin position="328"/>
        <end position="546"/>
    </location>
</feature>
<dbReference type="Pfam" id="PF02518">
    <property type="entry name" value="HATPase_c"/>
    <property type="match status" value="1"/>
</dbReference>
<dbReference type="SMART" id="SM00448">
    <property type="entry name" value="REC"/>
    <property type="match status" value="1"/>
</dbReference>
<comment type="catalytic activity">
    <reaction evidence="1">
        <text>ATP + protein L-histidine = ADP + protein N-phospho-L-histidine.</text>
        <dbReference type="EC" id="2.7.13.3"/>
    </reaction>
</comment>
<dbReference type="PANTHER" id="PTHR43065:SF42">
    <property type="entry name" value="TWO-COMPONENT SENSOR PPRA"/>
    <property type="match status" value="1"/>
</dbReference>
<keyword evidence="3 4" id="KW-0597">Phosphoprotein</keyword>
<dbReference type="InterPro" id="IPR003661">
    <property type="entry name" value="HisK_dim/P_dom"/>
</dbReference>
<dbReference type="Gene3D" id="1.10.287.130">
    <property type="match status" value="1"/>
</dbReference>
<dbReference type="Pfam" id="PF08447">
    <property type="entry name" value="PAS_3"/>
    <property type="match status" value="1"/>
</dbReference>
<dbReference type="InterPro" id="IPR036890">
    <property type="entry name" value="HATPase_C_sf"/>
</dbReference>
<evidence type="ECO:0000259" key="7">
    <source>
        <dbReference type="PROSITE" id="PS50113"/>
    </source>
</evidence>
<dbReference type="InterPro" id="IPR004358">
    <property type="entry name" value="Sig_transdc_His_kin-like_C"/>
</dbReference>
<evidence type="ECO:0000259" key="5">
    <source>
        <dbReference type="PROSITE" id="PS50109"/>
    </source>
</evidence>
<dbReference type="InterPro" id="IPR005467">
    <property type="entry name" value="His_kinase_dom"/>
</dbReference>
<keyword evidence="8" id="KW-0418">Kinase</keyword>
<dbReference type="OrthoDB" id="5389366at2"/>
<feature type="modified residue" description="4-aspartylphosphate" evidence="4">
    <location>
        <position position="620"/>
    </location>
</feature>
<dbReference type="Proteomes" id="UP000076852">
    <property type="component" value="Chromosome 2"/>
</dbReference>
<evidence type="ECO:0000313" key="8">
    <source>
        <dbReference type="EMBL" id="ANB76309.1"/>
    </source>
</evidence>
<dbReference type="SUPFAM" id="SSF47384">
    <property type="entry name" value="Homodimeric domain of signal transducing histidine kinase"/>
    <property type="match status" value="1"/>
</dbReference>
<dbReference type="PROSITE" id="PS50109">
    <property type="entry name" value="HIS_KIN"/>
    <property type="match status" value="1"/>
</dbReference>
<name>A0A160FT42_9BURK</name>
<proteinExistence type="predicted"/>
<reference evidence="8 9" key="1">
    <citation type="journal article" date="2016" name="Gene">
        <title>PacBio SMRT assembly of a complex multi-replicon genome reveals chlorocatechol degradative operon in a region of genome plasticity.</title>
        <authorList>
            <person name="Ricker N."/>
            <person name="Shen S.Y."/>
            <person name="Goordial J."/>
            <person name="Jin S."/>
            <person name="Fulthorpe R.R."/>
        </authorList>
    </citation>
    <scope>NUCLEOTIDE SEQUENCE [LARGE SCALE GENOMIC DNA]</scope>
    <source>
        <strain evidence="8 9">OLGA172</strain>
    </source>
</reference>
<dbReference type="PRINTS" id="PR00344">
    <property type="entry name" value="BCTRLSENSOR"/>
</dbReference>
<dbReference type="InterPro" id="IPR013655">
    <property type="entry name" value="PAS_fold_3"/>
</dbReference>
<dbReference type="PROSITE" id="PS50113">
    <property type="entry name" value="PAC"/>
    <property type="match status" value="1"/>
</dbReference>
<dbReference type="EC" id="2.7.13.3" evidence="2"/>
<dbReference type="PROSITE" id="PS50110">
    <property type="entry name" value="RESPONSE_REGULATORY"/>
    <property type="match status" value="1"/>
</dbReference>
<dbReference type="SMART" id="SM00388">
    <property type="entry name" value="HisKA"/>
    <property type="match status" value="1"/>
</dbReference>
<gene>
    <name evidence="8" type="ORF">AYM40_29110</name>
</gene>
<dbReference type="InterPro" id="IPR011006">
    <property type="entry name" value="CheY-like_superfamily"/>
</dbReference>
<dbReference type="InterPro" id="IPR036097">
    <property type="entry name" value="HisK_dim/P_sf"/>
</dbReference>
<dbReference type="Pfam" id="PF00512">
    <property type="entry name" value="HisKA"/>
    <property type="match status" value="1"/>
</dbReference>
<dbReference type="EMBL" id="CP014579">
    <property type="protein sequence ID" value="ANB76309.1"/>
    <property type="molecule type" value="Genomic_DNA"/>
</dbReference>
<dbReference type="SUPFAM" id="SSF52172">
    <property type="entry name" value="CheY-like"/>
    <property type="match status" value="2"/>
</dbReference>
<dbReference type="Gene3D" id="3.30.450.20">
    <property type="entry name" value="PAS domain"/>
    <property type="match status" value="1"/>
</dbReference>
<evidence type="ECO:0000256" key="4">
    <source>
        <dbReference type="PROSITE-ProRule" id="PRU00169"/>
    </source>
</evidence>